<dbReference type="SUPFAM" id="SSF47762">
    <property type="entry name" value="PAH2 domain"/>
    <property type="match status" value="3"/>
</dbReference>
<feature type="compositionally biased region" description="Acidic residues" evidence="11">
    <location>
        <begin position="1571"/>
        <end position="1580"/>
    </location>
</feature>
<comment type="PTM">
    <text evidence="10">Transiently phosphorylated on a His residue during the reaction cycle. Phosphorylation strongly increases the affinity for substrates and increases the rate of nicotinate D-ribonucleotide production. Dephosphorylation regenerates the low-affinity form of the enzyme, leading to product release.</text>
</comment>
<dbReference type="InterPro" id="IPR040727">
    <property type="entry name" value="NAPRTase_N"/>
</dbReference>
<feature type="compositionally biased region" description="Polar residues" evidence="11">
    <location>
        <begin position="832"/>
        <end position="844"/>
    </location>
</feature>
<dbReference type="PROSITE" id="PS51477">
    <property type="entry name" value="PAH"/>
    <property type="match status" value="2"/>
</dbReference>
<dbReference type="Pfam" id="PF17767">
    <property type="entry name" value="NAPRTase_N"/>
    <property type="match status" value="1"/>
</dbReference>
<evidence type="ECO:0000256" key="4">
    <source>
        <dbReference type="ARBA" id="ARBA00022642"/>
    </source>
</evidence>
<evidence type="ECO:0000256" key="5">
    <source>
        <dbReference type="ARBA" id="ARBA00022737"/>
    </source>
</evidence>
<keyword evidence="3" id="KW-0678">Repressor</keyword>
<organism evidence="13">
    <name type="scientific">Pyricularia oryzae (strain Y34)</name>
    <name type="common">Rice blast fungus</name>
    <name type="synonym">Magnaporthe oryzae</name>
    <dbReference type="NCBI Taxonomy" id="1143189"/>
    <lineage>
        <taxon>Eukaryota</taxon>
        <taxon>Fungi</taxon>
        <taxon>Dikarya</taxon>
        <taxon>Ascomycota</taxon>
        <taxon>Pezizomycotina</taxon>
        <taxon>Sordariomycetes</taxon>
        <taxon>Sordariomycetidae</taxon>
        <taxon>Magnaporthales</taxon>
        <taxon>Pyriculariaceae</taxon>
        <taxon>Pyricularia</taxon>
    </lineage>
</organism>
<feature type="region of interest" description="Disordered" evidence="11">
    <location>
        <begin position="481"/>
        <end position="570"/>
    </location>
</feature>
<evidence type="ECO:0000256" key="2">
    <source>
        <dbReference type="ARBA" id="ARBA00010897"/>
    </source>
</evidence>
<keyword evidence="5" id="KW-0677">Repeat</keyword>
<evidence type="ECO:0000256" key="6">
    <source>
        <dbReference type="ARBA" id="ARBA00023015"/>
    </source>
</evidence>
<dbReference type="SUPFAM" id="SSF51690">
    <property type="entry name" value="Nicotinate/Quinolinate PRTase C-terminal domain-like"/>
    <property type="match status" value="1"/>
</dbReference>
<evidence type="ECO:0000313" key="13">
    <source>
        <dbReference type="EMBL" id="ELQ36566.1"/>
    </source>
</evidence>
<feature type="compositionally biased region" description="Polar residues" evidence="11">
    <location>
        <begin position="912"/>
        <end position="926"/>
    </location>
</feature>
<dbReference type="InterPro" id="IPR006406">
    <property type="entry name" value="Nic_PRibTrfase"/>
</dbReference>
<gene>
    <name evidence="13" type="ORF">OOU_Y34scaffold00654g22</name>
</gene>
<comment type="pathway">
    <text evidence="10">Cofactor biosynthesis; NAD(+) biosynthesis; nicotinate D-ribonucleotide from nicotinate: step 1/1.</text>
</comment>
<dbReference type="GO" id="GO:0004516">
    <property type="term" value="F:nicotinate phosphoribosyltransferase activity"/>
    <property type="evidence" value="ECO:0007669"/>
    <property type="project" value="UniProtKB-UniRule"/>
</dbReference>
<feature type="compositionally biased region" description="Basic and acidic residues" evidence="11">
    <location>
        <begin position="507"/>
        <end position="522"/>
    </location>
</feature>
<dbReference type="InterPro" id="IPR036068">
    <property type="entry name" value="Nicotinate_pribotase-like_C"/>
</dbReference>
<feature type="compositionally biased region" description="Acidic residues" evidence="11">
    <location>
        <begin position="1507"/>
        <end position="1516"/>
    </location>
</feature>
<keyword evidence="10" id="KW-0436">Ligase</keyword>
<dbReference type="GO" id="GO:0010628">
    <property type="term" value="P:positive regulation of gene expression"/>
    <property type="evidence" value="ECO:0007669"/>
    <property type="project" value="UniProtKB-ARBA"/>
</dbReference>
<comment type="function">
    <text evidence="10">Catalyzes the synthesis of beta-nicotinate D-ribonucleotide from nicotinate and 5-phospho-D-ribose 1-phosphate at the expense of ATP.</text>
</comment>
<dbReference type="InterPro" id="IPR041525">
    <property type="entry name" value="N/Namide_PRibTrfase"/>
</dbReference>
<dbReference type="GO" id="GO:0033698">
    <property type="term" value="C:Rpd3L complex"/>
    <property type="evidence" value="ECO:0007669"/>
    <property type="project" value="UniProtKB-ARBA"/>
</dbReference>
<feature type="domain" description="Histone deacetylase interacting" evidence="12">
    <location>
        <begin position="1215"/>
        <end position="1316"/>
    </location>
</feature>
<dbReference type="Gene3D" id="3.20.140.10">
    <property type="entry name" value="nicotinate phosphoribosyltransferase"/>
    <property type="match status" value="1"/>
</dbReference>
<name>A0AA97NUI3_PYRO3</name>
<keyword evidence="8 9" id="KW-0539">Nucleus</keyword>
<feature type="region of interest" description="Disordered" evidence="11">
    <location>
        <begin position="795"/>
        <end position="938"/>
    </location>
</feature>
<dbReference type="Proteomes" id="UP000011086">
    <property type="component" value="Unassembled WGS sequence"/>
</dbReference>
<feature type="compositionally biased region" description="Polar residues" evidence="11">
    <location>
        <begin position="1585"/>
        <end position="1594"/>
    </location>
</feature>
<dbReference type="FunFam" id="1.20.1160.11:FF:000002">
    <property type="entry name" value="Paired amphipathic helix protein SIN3"/>
    <property type="match status" value="1"/>
</dbReference>
<dbReference type="GO" id="GO:0000122">
    <property type="term" value="P:negative regulation of transcription by RNA polymerase II"/>
    <property type="evidence" value="ECO:0007669"/>
    <property type="project" value="TreeGrafter"/>
</dbReference>
<dbReference type="Pfam" id="PF02671">
    <property type="entry name" value="PAH"/>
    <property type="match status" value="3"/>
</dbReference>
<protein>
    <recommendedName>
        <fullName evidence="10">Nicotinate phosphoribosyltransferase</fullName>
        <ecNumber evidence="10">6.3.4.21</ecNumber>
    </recommendedName>
</protein>
<keyword evidence="4 10" id="KW-0662">Pyridine nucleotide biosynthesis</keyword>
<dbReference type="InterPro" id="IPR031693">
    <property type="entry name" value="Sin3_C"/>
</dbReference>
<feature type="compositionally biased region" description="Low complexity" evidence="11">
    <location>
        <begin position="1069"/>
        <end position="1081"/>
    </location>
</feature>
<comment type="catalytic activity">
    <reaction evidence="10">
        <text>5-phospho-alpha-D-ribose 1-diphosphate + nicotinate + ATP + H2O = nicotinate beta-D-ribonucleotide + ADP + phosphate + diphosphate</text>
        <dbReference type="Rhea" id="RHEA:36163"/>
        <dbReference type="ChEBI" id="CHEBI:15377"/>
        <dbReference type="ChEBI" id="CHEBI:30616"/>
        <dbReference type="ChEBI" id="CHEBI:32544"/>
        <dbReference type="ChEBI" id="CHEBI:33019"/>
        <dbReference type="ChEBI" id="CHEBI:43474"/>
        <dbReference type="ChEBI" id="CHEBI:57502"/>
        <dbReference type="ChEBI" id="CHEBI:58017"/>
        <dbReference type="ChEBI" id="CHEBI:456216"/>
        <dbReference type="EC" id="6.3.4.21"/>
    </reaction>
</comment>
<evidence type="ECO:0000256" key="11">
    <source>
        <dbReference type="SAM" id="MobiDB-lite"/>
    </source>
</evidence>
<dbReference type="Pfam" id="PF08295">
    <property type="entry name" value="Sin3_corepress"/>
    <property type="match status" value="1"/>
</dbReference>
<reference evidence="13" key="1">
    <citation type="journal article" date="2012" name="PLoS Genet.">
        <title>Comparative analysis of the genomes of two field isolates of the rice blast fungus Magnaporthe oryzae.</title>
        <authorList>
            <person name="Xue M."/>
            <person name="Yang J."/>
            <person name="Li Z."/>
            <person name="Hu S."/>
            <person name="Yao N."/>
            <person name="Dean R.A."/>
            <person name="Zhao W."/>
            <person name="Shen M."/>
            <person name="Zhang H."/>
            <person name="Li C."/>
            <person name="Liu L."/>
            <person name="Cao L."/>
            <person name="Xu X."/>
            <person name="Xing Y."/>
            <person name="Hsiang T."/>
            <person name="Zhang Z."/>
            <person name="Xu J.R."/>
            <person name="Peng Y.L."/>
        </authorList>
    </citation>
    <scope>NUCLEOTIDE SEQUENCE</scope>
    <source>
        <strain evidence="13">Y34</strain>
    </source>
</reference>
<feature type="compositionally biased region" description="Polar residues" evidence="11">
    <location>
        <begin position="1545"/>
        <end position="1570"/>
    </location>
</feature>
<dbReference type="GO" id="GO:0009435">
    <property type="term" value="P:NAD+ biosynthetic process"/>
    <property type="evidence" value="ECO:0007669"/>
    <property type="project" value="UniProtKB-UniRule"/>
</dbReference>
<feature type="compositionally biased region" description="Low complexity" evidence="11">
    <location>
        <begin position="691"/>
        <end position="700"/>
    </location>
</feature>
<comment type="subcellular location">
    <subcellularLocation>
        <location evidence="1 9">Nucleus</location>
    </subcellularLocation>
</comment>
<evidence type="ECO:0000256" key="10">
    <source>
        <dbReference type="RuleBase" id="RU003838"/>
    </source>
</evidence>
<proteinExistence type="inferred from homology"/>
<evidence type="ECO:0000256" key="1">
    <source>
        <dbReference type="ARBA" id="ARBA00004123"/>
    </source>
</evidence>
<dbReference type="FunFam" id="1.20.1160.11:FF:000003">
    <property type="entry name" value="Paired amphipathic helix SIN3-like protein"/>
    <property type="match status" value="1"/>
</dbReference>
<evidence type="ECO:0000256" key="9">
    <source>
        <dbReference type="PROSITE-ProRule" id="PRU00810"/>
    </source>
</evidence>
<feature type="region of interest" description="Disordered" evidence="11">
    <location>
        <begin position="615"/>
        <end position="700"/>
    </location>
</feature>
<dbReference type="InterPro" id="IPR013194">
    <property type="entry name" value="HDAC_interact_dom"/>
</dbReference>
<dbReference type="EMBL" id="JH793506">
    <property type="protein sequence ID" value="ELQ36566.1"/>
    <property type="molecule type" value="Genomic_DNA"/>
</dbReference>
<dbReference type="InterPro" id="IPR039774">
    <property type="entry name" value="Sin3-like"/>
</dbReference>
<feature type="region of interest" description="Disordered" evidence="11">
    <location>
        <begin position="1017"/>
        <end position="1126"/>
    </location>
</feature>
<evidence type="ECO:0000256" key="3">
    <source>
        <dbReference type="ARBA" id="ARBA00022491"/>
    </source>
</evidence>
<dbReference type="InterPro" id="IPR003822">
    <property type="entry name" value="PAH"/>
</dbReference>
<sequence>MDFNSDSPFPEGVISFLDTDLYKLTMQCAVLKYYSNTSVTYSFTNRTPEKRLSRKAYQWLQDQIRNEEYRFLKDNCPYLGTQYLEFLQNFRLNPRDQVIVSFAPVGKHEGADSDVGDIDIQISGKWVDTILYEIPILALTSEAYFRFMDTDWDYQGQEELAYEKGKRILEAGCILSEFGTRRRRDYHTQALVFRGLVKASKEAQKRGLSGKLSGTSNVHLAMRFNMAPVGTVAHEWFMGIAAIIGDYRSASEEALARWVGAFGPGVLAIALTDTFGTPEFLKSFSRPVRWLEEAHSAAAGNESKTYAQVFAGVRQDSGDPTTFVKRMREFYDQQRIKEKKTIVFSDSLDIDRCLVYKQVSEAAGFQPTFGVGTFLTNDFVGKSTGKKSTPLNIVIKLSSADGKPAVKLSDNIGKNTGDANTVEKVKREIGYEEKDWEGGDETSRLNGNRYDRGAHALMDLSDPAATSRSRSVVYFFKSGTTLSEIPESPPGRSGPMNSQRSHGGGAFDRERDPRERDLDEHRHRPLTQEEAANRDRERDIDREREREHADRQQPREAYPPGAPLHSTAGSIPIHQPVASRIAGVIHSPGGLLGAHNGAPGGLPLGAPTTQLAGFGGPIHSDPARQMPPQPPNQNSTGGQQHQMFAPIPQQAGGPNGSLGPGGSPGSVFGGPLQTENGRAPVQQAPPPAVVPPAQTSSAAGLSQQGSQPILNDALSYLDQVKAQFHEQPDVYNRFLDIMKDFKSQTIDTPGVINRVSDLFAGHPNLIQGFNTFLPPGYRIECGLDNNPNSIRVTTPSGSTVHSIGAGRGALPPVDGSAGPPGQNAQYLGPNSRPGNWQQSVQHSIESPEAQFSAPAQPGPGPFGPGGAPGAQFDGHSPAHQQRVVSSGQQPAGPGSGLVAGPGSAMPGPMARNVQTPTPGAQPASLNGSSSQQGGQRGPVEFNHAISYVNKIKNRFQDKPEIYKQFLEILQTYQREQKPIQEVYAQVTTLFHTAPDLLEDFKQFLPESAAQTRTFGQRPAEDGGLLNHINQMPQATNPAREGPKMPPVGNFAVPVSASKDNKKRPRIEKPPAATPQAQQSPAVGSASINSANKRTKTTHKPSGDGPSIEPSLTPIVPEPMSPSASTSVSQEKALNYLERIKKHIGNRTTLHEFFKLINLYTQGLIDKNVLVQKAQMIIGANVELMTWFKNFVRYTGDDELVENKPEPPTGRVSLSNCRGYGPSYRLLPKRERLKPCSGRDELCNSVLNDEWASHPTWASEDSGFVAHRKNAFEEGLHRIEEERHDYDFFIEANQKCIQLLEPIAQQMLTLNPADRQNFRMPSGLGGQSTSIYKRVLKKVYGADKGAEVVNDMFQHPFTVVPIVMARLKQKDEEWRFSQREWEKVWQSQTKAMHLKSLDHQGIQVKGNDKRTLSAKHLVDLIKTKHEEQKRQRVNKGKAPRVQHLWSFTDQGVLLDLLRFMVLYAMNSGQHGSSEKDRILEFFENSVPQFFGILPEQVRQHLGDIDRDAGEEEADDNTPAELTNGRSRRNGKKSDLLRGLLDPGRNGSKTRSQPEESNTSASKETTPDQGSTNEEEMADAPDDGSATAENANNERWLQNPPKATVLSGYNPLSDGDSELKADGLFPRPWYNFFCNQTIFVFFSVFQTLYKRLKTVKESRESVLEEIRRERADKPAKQLGLVHDEMNYFDGDPETFWPRTVELIEDFITGEIDESRCQDVLRHYYLQCGWTLYTIQDLLKTLCRQALVCNNSDNKEKTPDLVQQFLTAKSQEETSYQVEISARKFAEKCIKDGEMFMITWAPSSNEATVRWLPKEDTTFHAEEMEPTDRWKYYIASYMRVDPTEGVPKLRLQKTVLARNLPSSDSDSDDGAVPKPLSYSEGLGLRICVNSSKIVYEKETSEYTIYNMTSLSEERRAFDRDRRAQLFREKLIMNNAWMKDLSQVEVQGMNEDFQRWAKDGIVPGTSSTGGAGSSA</sequence>
<dbReference type="InterPro" id="IPR036600">
    <property type="entry name" value="PAH_sf"/>
</dbReference>
<keyword evidence="6" id="KW-0805">Transcription regulation</keyword>
<dbReference type="Pfam" id="PF04095">
    <property type="entry name" value="NAPRTase"/>
    <property type="match status" value="1"/>
</dbReference>
<dbReference type="SMART" id="SM00761">
    <property type="entry name" value="HDAC_interact"/>
    <property type="match status" value="1"/>
</dbReference>
<keyword evidence="7" id="KW-0804">Transcription</keyword>
<feature type="compositionally biased region" description="Polar residues" evidence="11">
    <location>
        <begin position="632"/>
        <end position="642"/>
    </location>
</feature>
<dbReference type="PANTHER" id="PTHR12346">
    <property type="entry name" value="SIN3B-RELATED"/>
    <property type="match status" value="1"/>
</dbReference>
<dbReference type="GO" id="GO:0003714">
    <property type="term" value="F:transcription corepressor activity"/>
    <property type="evidence" value="ECO:0007669"/>
    <property type="project" value="InterPro"/>
</dbReference>
<dbReference type="EC" id="6.3.4.21" evidence="10"/>
<dbReference type="Pfam" id="PF16879">
    <property type="entry name" value="Sin3a_C"/>
    <property type="match status" value="1"/>
</dbReference>
<evidence type="ECO:0000259" key="12">
    <source>
        <dbReference type="SMART" id="SM00761"/>
    </source>
</evidence>
<feature type="compositionally biased region" description="Basic and acidic residues" evidence="11">
    <location>
        <begin position="531"/>
        <end position="554"/>
    </location>
</feature>
<evidence type="ECO:0000256" key="7">
    <source>
        <dbReference type="ARBA" id="ARBA00023163"/>
    </source>
</evidence>
<accession>A0AA97NUI3</accession>
<dbReference type="PANTHER" id="PTHR12346:SF0">
    <property type="entry name" value="SIN3A, ISOFORM G"/>
    <property type="match status" value="1"/>
</dbReference>
<dbReference type="Gene3D" id="1.20.1160.11">
    <property type="entry name" value="Paired amphipathic helix"/>
    <property type="match status" value="3"/>
</dbReference>
<feature type="compositionally biased region" description="Polar residues" evidence="11">
    <location>
        <begin position="1027"/>
        <end position="1036"/>
    </location>
</feature>
<feature type="region of interest" description="Disordered" evidence="11">
    <location>
        <begin position="1507"/>
        <end position="1607"/>
    </location>
</feature>
<dbReference type="NCBIfam" id="TIGR01514">
    <property type="entry name" value="NAPRTase"/>
    <property type="match status" value="1"/>
</dbReference>
<comment type="similarity">
    <text evidence="2 10">Belongs to the NAPRTase family.</text>
</comment>
<feature type="compositionally biased region" description="Gly residues" evidence="11">
    <location>
        <begin position="653"/>
        <end position="668"/>
    </location>
</feature>
<dbReference type="FunFam" id="1.20.1160.11:FF:000001">
    <property type="entry name" value="Paired amphipathic helix protein Sin3"/>
    <property type="match status" value="1"/>
</dbReference>
<evidence type="ECO:0000256" key="8">
    <source>
        <dbReference type="ARBA" id="ARBA00023242"/>
    </source>
</evidence>
<dbReference type="SUPFAM" id="SSF54675">
    <property type="entry name" value="Nicotinate/Quinolinate PRTase N-terminal domain-like"/>
    <property type="match status" value="1"/>
</dbReference>